<comment type="subcellular location">
    <subcellularLocation>
        <location evidence="1">Cytoplasm</location>
    </subcellularLocation>
</comment>
<dbReference type="AlphaFoldDB" id="A0A9W9YD41"/>
<feature type="compositionally biased region" description="Polar residues" evidence="5">
    <location>
        <begin position="29"/>
        <end position="42"/>
    </location>
</feature>
<dbReference type="InterPro" id="IPR025605">
    <property type="entry name" value="OST-HTH/LOTUS_dom"/>
</dbReference>
<keyword evidence="9" id="KW-1185">Reference proteome</keyword>
<dbReference type="PROSITE" id="PS50304">
    <property type="entry name" value="TUDOR"/>
    <property type="match status" value="1"/>
</dbReference>
<dbReference type="PANTHER" id="PTHR22948">
    <property type="entry name" value="TUDOR DOMAIN CONTAINING PROTEIN"/>
    <property type="match status" value="1"/>
</dbReference>
<evidence type="ECO:0000259" key="7">
    <source>
        <dbReference type="PROSITE" id="PS51644"/>
    </source>
</evidence>
<dbReference type="OrthoDB" id="10052065at2759"/>
<protein>
    <submittedName>
        <fullName evidence="8">Tudor domain-containing protein 5</fullName>
    </submittedName>
</protein>
<evidence type="ECO:0000256" key="5">
    <source>
        <dbReference type="SAM" id="MobiDB-lite"/>
    </source>
</evidence>
<evidence type="ECO:0000313" key="8">
    <source>
        <dbReference type="EMBL" id="KAJ7334433.1"/>
    </source>
</evidence>
<feature type="region of interest" description="Disordered" evidence="5">
    <location>
        <begin position="397"/>
        <end position="428"/>
    </location>
</feature>
<dbReference type="GO" id="GO:0030154">
    <property type="term" value="P:cell differentiation"/>
    <property type="evidence" value="ECO:0007669"/>
    <property type="project" value="UniProtKB-ARBA"/>
</dbReference>
<dbReference type="SUPFAM" id="SSF63748">
    <property type="entry name" value="Tudor/PWWP/MBT"/>
    <property type="match status" value="1"/>
</dbReference>
<dbReference type="InterPro" id="IPR050621">
    <property type="entry name" value="Tudor_domain_containing"/>
</dbReference>
<dbReference type="EMBL" id="MU827784">
    <property type="protein sequence ID" value="KAJ7334433.1"/>
    <property type="molecule type" value="Genomic_DNA"/>
</dbReference>
<dbReference type="Proteomes" id="UP001163046">
    <property type="component" value="Unassembled WGS sequence"/>
</dbReference>
<keyword evidence="4" id="KW-0744">Spermatogenesis</keyword>
<gene>
    <name evidence="8" type="primary">TDRD5_2</name>
    <name evidence="8" type="ORF">OS493_014747</name>
</gene>
<dbReference type="Gene3D" id="2.30.30.140">
    <property type="match status" value="1"/>
</dbReference>
<feature type="domain" description="Tudor" evidence="6">
    <location>
        <begin position="258"/>
        <end position="316"/>
    </location>
</feature>
<organism evidence="8 9">
    <name type="scientific">Desmophyllum pertusum</name>
    <dbReference type="NCBI Taxonomy" id="174260"/>
    <lineage>
        <taxon>Eukaryota</taxon>
        <taxon>Metazoa</taxon>
        <taxon>Cnidaria</taxon>
        <taxon>Anthozoa</taxon>
        <taxon>Hexacorallia</taxon>
        <taxon>Scleractinia</taxon>
        <taxon>Caryophylliina</taxon>
        <taxon>Caryophylliidae</taxon>
        <taxon>Desmophyllum</taxon>
    </lineage>
</organism>
<comment type="caution">
    <text evidence="8">The sequence shown here is derived from an EMBL/GenBank/DDBJ whole genome shotgun (WGS) entry which is preliminary data.</text>
</comment>
<keyword evidence="4" id="KW-0221">Differentiation</keyword>
<accession>A0A9W9YD41</accession>
<feature type="domain" description="HTH OST-type" evidence="7">
    <location>
        <begin position="76"/>
        <end position="149"/>
    </location>
</feature>
<proteinExistence type="predicted"/>
<evidence type="ECO:0000256" key="1">
    <source>
        <dbReference type="ARBA" id="ARBA00004496"/>
    </source>
</evidence>
<name>A0A9W9YD41_9CNID</name>
<dbReference type="Gene3D" id="3.30.420.610">
    <property type="entry name" value="LOTUS domain-like"/>
    <property type="match status" value="1"/>
</dbReference>
<evidence type="ECO:0000313" key="9">
    <source>
        <dbReference type="Proteomes" id="UP001163046"/>
    </source>
</evidence>
<evidence type="ECO:0000256" key="3">
    <source>
        <dbReference type="ARBA" id="ARBA00022737"/>
    </source>
</evidence>
<evidence type="ECO:0000256" key="2">
    <source>
        <dbReference type="ARBA" id="ARBA00022490"/>
    </source>
</evidence>
<dbReference type="Pfam" id="PF12872">
    <property type="entry name" value="OST-HTH"/>
    <property type="match status" value="1"/>
</dbReference>
<evidence type="ECO:0000256" key="4">
    <source>
        <dbReference type="ARBA" id="ARBA00022871"/>
    </source>
</evidence>
<dbReference type="InterPro" id="IPR035437">
    <property type="entry name" value="SNase_OB-fold_sf"/>
</dbReference>
<feature type="region of interest" description="Disordered" evidence="5">
    <location>
        <begin position="1"/>
        <end position="66"/>
    </location>
</feature>
<reference evidence="8" key="1">
    <citation type="submission" date="2023-01" db="EMBL/GenBank/DDBJ databases">
        <title>Genome assembly of the deep-sea coral Lophelia pertusa.</title>
        <authorList>
            <person name="Herrera S."/>
            <person name="Cordes E."/>
        </authorList>
    </citation>
    <scope>NUCLEOTIDE SEQUENCE</scope>
    <source>
        <strain evidence="8">USNM1676648</strain>
        <tissue evidence="8">Polyp</tissue>
    </source>
</reference>
<dbReference type="InterPro" id="IPR002999">
    <property type="entry name" value="Tudor"/>
</dbReference>
<dbReference type="GO" id="GO:0005737">
    <property type="term" value="C:cytoplasm"/>
    <property type="evidence" value="ECO:0007669"/>
    <property type="project" value="UniProtKB-SubCell"/>
</dbReference>
<dbReference type="InterPro" id="IPR041966">
    <property type="entry name" value="LOTUS-like"/>
</dbReference>
<dbReference type="Gene3D" id="2.40.50.90">
    <property type="match status" value="1"/>
</dbReference>
<dbReference type="Pfam" id="PF00567">
    <property type="entry name" value="TUDOR"/>
    <property type="match status" value="1"/>
</dbReference>
<feature type="compositionally biased region" description="Low complexity" evidence="5">
    <location>
        <begin position="414"/>
        <end position="428"/>
    </location>
</feature>
<keyword evidence="2" id="KW-0963">Cytoplasm</keyword>
<dbReference type="GO" id="GO:0007283">
    <property type="term" value="P:spermatogenesis"/>
    <property type="evidence" value="ECO:0007669"/>
    <property type="project" value="UniProtKB-KW"/>
</dbReference>
<dbReference type="PANTHER" id="PTHR22948:SF76">
    <property type="entry name" value="FI20010P1-RELATED"/>
    <property type="match status" value="1"/>
</dbReference>
<evidence type="ECO:0000259" key="6">
    <source>
        <dbReference type="PROSITE" id="PS50304"/>
    </source>
</evidence>
<dbReference type="PROSITE" id="PS51644">
    <property type="entry name" value="HTH_OST"/>
    <property type="match status" value="1"/>
</dbReference>
<dbReference type="SMART" id="SM00333">
    <property type="entry name" value="TUDOR"/>
    <property type="match status" value="1"/>
</dbReference>
<keyword evidence="3" id="KW-0677">Repeat</keyword>
<sequence length="703" mass="78794">MRGGGYRVYGKGNEAVNLGKAPDPGDSFTIRTESASTVSQTTAEKRNYRPTPTNSVKGKGESASSIKAKLDNKSGIDEKVQQECRQVLARRPNGVWAARFPIEYKRLHNKELNIKLLGFMSVVEFMSAMPDVVRIERPTKLDWLLFLVRKEEENDHSKTNGVVPAHPAPVEIHKQPVPPCVPGNPLNLPDGVGRGTYYSKITLPECGYLEVCVTHVIDPHHFWVMTIDNWPTLKALTEDLRQFYSSRESARYKMPGWFISVGQACCALYDDGSWYRGLVVGIQSVDSIEVFYVDYGNTSRLPLSNLRVLRSQFIRLPAQALPSKLAYIEPFDGSEWSPGSSHRFYQLTRNYKMLVAIVCGVKEGTMSLCLCDTNAREDIHINDELVDGGYAIFPAGNAPVPSSAAGQDHDREQQQQLQPPQPAPGLSLLTPEQQLYLNQHAVSVPPCVPSTNQSMIPDFPLSIETTYPHNIASWLNQSAQYTNHQLVNSQPHQNSTGLQADSSVCADDDLDFMEQINQELDTPGRQPDGFIKRVQITNDCSFHVINFEGRPYVISAEISALFWDSDVLRSMLRQKKKTVAKVVVSSSENKELFEVLVSCRVPGVMDGDEPRTFVTLYDLEGLASWILSTFDHHSEVLLSNVLEEIDYVKKEGDNYWLSKKEEQLGSEAGSSSEDQFSETDLGIEELQLLQQAMQFRRKRILQG</sequence>